<dbReference type="PRINTS" id="PR00723">
    <property type="entry name" value="SUBTILISIN"/>
</dbReference>
<dbReference type="PANTHER" id="PTHR43806:SF11">
    <property type="entry name" value="CEREVISIN-RELATED"/>
    <property type="match status" value="1"/>
</dbReference>
<dbReference type="InterPro" id="IPR036852">
    <property type="entry name" value="Peptidase_S8/S53_dom_sf"/>
</dbReference>
<dbReference type="GO" id="GO:0006508">
    <property type="term" value="P:proteolysis"/>
    <property type="evidence" value="ECO:0007669"/>
    <property type="project" value="UniProtKB-KW"/>
</dbReference>
<keyword evidence="9" id="KW-0732">Signal</keyword>
<keyword evidence="6 9" id="KW-0378">Hydrolase</keyword>
<keyword evidence="7 9" id="KW-0720">Serine protease</keyword>
<protein>
    <recommendedName>
        <fullName evidence="9">Leader peptide-processing serine protease</fullName>
        <ecNumber evidence="9">3.4.21.-</ecNumber>
    </recommendedName>
</protein>
<dbReference type="RefSeq" id="WP_089149076.1">
    <property type="nucleotide sequence ID" value="NZ_CP040783.1"/>
</dbReference>
<evidence type="ECO:0000256" key="8">
    <source>
        <dbReference type="ARBA" id="ARBA00022837"/>
    </source>
</evidence>
<evidence type="ECO:0000256" key="11">
    <source>
        <dbReference type="PROSITE-ProRule" id="PRU01240"/>
    </source>
</evidence>
<comment type="cofactor">
    <cofactor evidence="1">
        <name>Ca(2+)</name>
        <dbReference type="ChEBI" id="CHEBI:29108"/>
    </cofactor>
</comment>
<keyword evidence="4" id="KW-0964">Secreted</keyword>
<proteinExistence type="inferred from homology"/>
<comment type="subcellular location">
    <subcellularLocation>
        <location evidence="2">Secreted</location>
    </subcellularLocation>
</comment>
<dbReference type="PROSITE" id="PS00137">
    <property type="entry name" value="SUBTILASE_HIS"/>
    <property type="match status" value="1"/>
</dbReference>
<dbReference type="Gene3D" id="3.40.50.200">
    <property type="entry name" value="Peptidase S8/S53 domain"/>
    <property type="match status" value="1"/>
</dbReference>
<evidence type="ECO:0000256" key="9">
    <source>
        <dbReference type="PIRNR" id="PIRNR037875"/>
    </source>
</evidence>
<dbReference type="EC" id="3.4.21.-" evidence="9"/>
<evidence type="ECO:0000313" key="13">
    <source>
        <dbReference type="EMBL" id="PEA86609.1"/>
    </source>
</evidence>
<evidence type="ECO:0000256" key="1">
    <source>
        <dbReference type="ARBA" id="ARBA00001913"/>
    </source>
</evidence>
<evidence type="ECO:0000256" key="7">
    <source>
        <dbReference type="ARBA" id="ARBA00022825"/>
    </source>
</evidence>
<feature type="active site" description="Charge relay system" evidence="10 11">
    <location>
        <position position="190"/>
    </location>
</feature>
<comment type="caution">
    <text evidence="13">The sequence shown here is derived from an EMBL/GenBank/DDBJ whole genome shotgun (WGS) entry which is preliminary data.</text>
</comment>
<feature type="domain" description="Peptidase S8/S53" evidence="12">
    <location>
        <begin position="135"/>
        <end position="445"/>
    </location>
</feature>
<dbReference type="Proteomes" id="UP000220702">
    <property type="component" value="Unassembled WGS sequence"/>
</dbReference>
<keyword evidence="8" id="KW-0106">Calcium</keyword>
<dbReference type="InterPro" id="IPR015500">
    <property type="entry name" value="Peptidase_S8_subtilisin-rel"/>
</dbReference>
<dbReference type="PRINTS" id="PR01779">
    <property type="entry name" value="LANTIPROCESS"/>
</dbReference>
<organism evidence="13 14">
    <name type="scientific">Bacillus thuringiensis</name>
    <dbReference type="NCBI Taxonomy" id="1428"/>
    <lineage>
        <taxon>Bacteria</taxon>
        <taxon>Bacillati</taxon>
        <taxon>Bacillota</taxon>
        <taxon>Bacilli</taxon>
        <taxon>Bacillales</taxon>
        <taxon>Bacillaceae</taxon>
        <taxon>Bacillus</taxon>
        <taxon>Bacillus cereus group</taxon>
    </lineage>
</organism>
<dbReference type="InterPro" id="IPR000209">
    <property type="entry name" value="Peptidase_S8/S53_dom"/>
</dbReference>
<dbReference type="InterPro" id="IPR008357">
    <property type="entry name" value="Lanit_process"/>
</dbReference>
<dbReference type="GO" id="GO:0004252">
    <property type="term" value="F:serine-type endopeptidase activity"/>
    <property type="evidence" value="ECO:0007669"/>
    <property type="project" value="UniProtKB-UniRule"/>
</dbReference>
<keyword evidence="9" id="KW-0865">Zymogen</keyword>
<dbReference type="PROSITE" id="PS00136">
    <property type="entry name" value="SUBTILASE_ASP"/>
    <property type="match status" value="1"/>
</dbReference>
<evidence type="ECO:0000256" key="3">
    <source>
        <dbReference type="ARBA" id="ARBA00011073"/>
    </source>
</evidence>
<sequence>MKTIRIILALFLTFSLFFLGEDIHADEKESFYTILLDKNADVDEWIGKFSSSNAQIIYMVKEIGLLQIKTTSKTMKSLENNSSIRAFNQSINNEQDKLNNLHDDILSESSLWKMQWDMQKITNNGESYSVYPGTKNVTVGIVDSGLDFNHPDLKNNIIEGSKNLVPSGGFQGGEIEETGDINQINDINGHGTLVAGQIAANGRIKGVAPGIGIKSYRALGKKKSENIWIIKGIVEAAKDDVDVINVSLGSYLINGIVHSNNDRSVNNLAEIEGYKRAIQFAKNQGSVVVAAVGNDSLNLKDNKQMHEFFKGKAEDEMDMSSKIFDAPASFNDVVAVASVNMKDELSIFSNYGEGIIDIVAPGGDLRLYKQYGENDWINKGFYLQETIFSTWPGGYFTTYGNSLAAPKVSATLALIIDQNKYKNQPEKSIDFLYKYGVKSTIKNSRLYGHGILDVDNAVKTAGRMSNK</sequence>
<comment type="pathway">
    <text evidence="9">Antibiotic biosynthesis.</text>
</comment>
<evidence type="ECO:0000259" key="12">
    <source>
        <dbReference type="Pfam" id="PF00082"/>
    </source>
</evidence>
<comment type="similarity">
    <text evidence="3 9 11">Belongs to the peptidase S8 family.</text>
</comment>
<evidence type="ECO:0000313" key="14">
    <source>
        <dbReference type="Proteomes" id="UP000220702"/>
    </source>
</evidence>
<dbReference type="InterPro" id="IPR022398">
    <property type="entry name" value="Peptidase_S8_His-AS"/>
</dbReference>
<dbReference type="PROSITE" id="PS51892">
    <property type="entry name" value="SUBTILASE"/>
    <property type="match status" value="1"/>
</dbReference>
<dbReference type="InterPro" id="IPR023827">
    <property type="entry name" value="Peptidase_S8_Asp-AS"/>
</dbReference>
<accession>A0A9X6TI08</accession>
<dbReference type="GO" id="GO:0005576">
    <property type="term" value="C:extracellular region"/>
    <property type="evidence" value="ECO:0007669"/>
    <property type="project" value="UniProtKB-SubCell"/>
</dbReference>
<reference evidence="13 14" key="1">
    <citation type="submission" date="2017-09" db="EMBL/GenBank/DDBJ databases">
        <title>Large-scale bioinformatics analysis of Bacillus genomes uncovers conserved roles of natural products in bacterial physiology.</title>
        <authorList>
            <consortium name="Agbiome Team Llc"/>
            <person name="Bleich R.M."/>
            <person name="Grubbs K.J."/>
            <person name="Santa Maria K.C."/>
            <person name="Allen S.E."/>
            <person name="Farag S."/>
            <person name="Shank E.A."/>
            <person name="Bowers A."/>
        </authorList>
    </citation>
    <scope>NUCLEOTIDE SEQUENCE [LARGE SCALE GENOMIC DNA]</scope>
    <source>
        <strain evidence="13 14">AFS089089</strain>
    </source>
</reference>
<feature type="active site" description="Charge relay system" evidence="10 11">
    <location>
        <position position="402"/>
    </location>
</feature>
<dbReference type="AlphaFoldDB" id="A0A9X6TI08"/>
<evidence type="ECO:0000256" key="6">
    <source>
        <dbReference type="ARBA" id="ARBA00022801"/>
    </source>
</evidence>
<feature type="active site" description="Charge relay system" evidence="10 11">
    <location>
        <position position="143"/>
    </location>
</feature>
<name>A0A9X6TI08_BACTU</name>
<dbReference type="PIRSF" id="PIRSF037875">
    <property type="entry name" value="Peptidase_S8_lp"/>
    <property type="match status" value="1"/>
</dbReference>
<keyword evidence="5 9" id="KW-0645">Protease</keyword>
<dbReference type="SUPFAM" id="SSF52743">
    <property type="entry name" value="Subtilisin-like"/>
    <property type="match status" value="1"/>
</dbReference>
<dbReference type="PANTHER" id="PTHR43806">
    <property type="entry name" value="PEPTIDASE S8"/>
    <property type="match status" value="1"/>
</dbReference>
<evidence type="ECO:0000256" key="4">
    <source>
        <dbReference type="ARBA" id="ARBA00022525"/>
    </source>
</evidence>
<evidence type="ECO:0000256" key="10">
    <source>
        <dbReference type="PIRSR" id="PIRSR037875-50"/>
    </source>
</evidence>
<evidence type="ECO:0000256" key="2">
    <source>
        <dbReference type="ARBA" id="ARBA00004613"/>
    </source>
</evidence>
<dbReference type="InterPro" id="IPR050131">
    <property type="entry name" value="Peptidase_S8_subtilisin-like"/>
</dbReference>
<dbReference type="Pfam" id="PF00082">
    <property type="entry name" value="Peptidase_S8"/>
    <property type="match status" value="1"/>
</dbReference>
<dbReference type="CDD" id="cd07482">
    <property type="entry name" value="Peptidases_S8_Lantibiotic_specific_protease"/>
    <property type="match status" value="1"/>
</dbReference>
<gene>
    <name evidence="13" type="ORF">CON71_28975</name>
</gene>
<evidence type="ECO:0000256" key="5">
    <source>
        <dbReference type="ARBA" id="ARBA00022670"/>
    </source>
</evidence>
<dbReference type="EMBL" id="NVNL01000063">
    <property type="protein sequence ID" value="PEA86609.1"/>
    <property type="molecule type" value="Genomic_DNA"/>
</dbReference>